<dbReference type="AlphaFoldDB" id="A0A1V4KHY1"/>
<organism evidence="1 2">
    <name type="scientific">Patagioenas fasciata monilis</name>
    <dbReference type="NCBI Taxonomy" id="372326"/>
    <lineage>
        <taxon>Eukaryota</taxon>
        <taxon>Metazoa</taxon>
        <taxon>Chordata</taxon>
        <taxon>Craniata</taxon>
        <taxon>Vertebrata</taxon>
        <taxon>Euteleostomi</taxon>
        <taxon>Archelosauria</taxon>
        <taxon>Archosauria</taxon>
        <taxon>Dinosauria</taxon>
        <taxon>Saurischia</taxon>
        <taxon>Theropoda</taxon>
        <taxon>Coelurosauria</taxon>
        <taxon>Aves</taxon>
        <taxon>Neognathae</taxon>
        <taxon>Neoaves</taxon>
        <taxon>Columbimorphae</taxon>
        <taxon>Columbiformes</taxon>
        <taxon>Columbidae</taxon>
        <taxon>Patagioenas</taxon>
    </lineage>
</organism>
<gene>
    <name evidence="1" type="ORF">AV530_006329</name>
</gene>
<reference evidence="1 2" key="1">
    <citation type="submission" date="2016-02" db="EMBL/GenBank/DDBJ databases">
        <title>Band-tailed pigeon sequencing and assembly.</title>
        <authorList>
            <person name="Soares A.E."/>
            <person name="Novak B.J."/>
            <person name="Rice E.S."/>
            <person name="O'Connell B."/>
            <person name="Chang D."/>
            <person name="Weber S."/>
            <person name="Shapiro B."/>
        </authorList>
    </citation>
    <scope>NUCLEOTIDE SEQUENCE [LARGE SCALE GENOMIC DNA]</scope>
    <source>
        <strain evidence="1">BTP2013</strain>
        <tissue evidence="1">Blood</tissue>
    </source>
</reference>
<protein>
    <submittedName>
        <fullName evidence="1">Uncharacterized protein</fullName>
    </submittedName>
</protein>
<comment type="caution">
    <text evidence="1">The sequence shown here is derived from an EMBL/GenBank/DDBJ whole genome shotgun (WGS) entry which is preliminary data.</text>
</comment>
<sequence>MALPHRLTSPQMPIYCTWQPRWSRGTSGVDNSDPSRKRPKFLMNHLGQVSAFSLREVLGITSLWLPEITQGEICRLRTL</sequence>
<dbReference type="Proteomes" id="UP000190648">
    <property type="component" value="Unassembled WGS sequence"/>
</dbReference>
<keyword evidence="2" id="KW-1185">Reference proteome</keyword>
<name>A0A1V4KHY1_PATFA</name>
<accession>A0A1V4KHY1</accession>
<proteinExistence type="predicted"/>
<evidence type="ECO:0000313" key="1">
    <source>
        <dbReference type="EMBL" id="OPJ83437.1"/>
    </source>
</evidence>
<dbReference type="EMBL" id="LSYS01003169">
    <property type="protein sequence ID" value="OPJ83437.1"/>
    <property type="molecule type" value="Genomic_DNA"/>
</dbReference>
<evidence type="ECO:0000313" key="2">
    <source>
        <dbReference type="Proteomes" id="UP000190648"/>
    </source>
</evidence>